<dbReference type="InterPro" id="IPR005225">
    <property type="entry name" value="Small_GTP-bd"/>
</dbReference>
<evidence type="ECO:0000256" key="3">
    <source>
        <dbReference type="ARBA" id="ARBA00022540"/>
    </source>
</evidence>
<feature type="compositionally biased region" description="Polar residues" evidence="9">
    <location>
        <begin position="186"/>
        <end position="204"/>
    </location>
</feature>
<dbReference type="GO" id="GO:0009507">
    <property type="term" value="C:chloroplast"/>
    <property type="evidence" value="ECO:0007669"/>
    <property type="project" value="UniProtKB-SubCell"/>
</dbReference>
<comment type="similarity">
    <text evidence="2">Belongs to the TRAFAC class translation factor GTPase superfamily. Classic translation factor GTPase family. IF-2 subfamily.</text>
</comment>
<feature type="domain" description="Tr-type G" evidence="10">
    <location>
        <begin position="397"/>
        <end position="566"/>
    </location>
</feature>
<evidence type="ECO:0000313" key="11">
    <source>
        <dbReference type="EMBL" id="GMH50993.1"/>
    </source>
</evidence>
<dbReference type="Pfam" id="PF22042">
    <property type="entry name" value="EF-G_D2"/>
    <property type="match status" value="1"/>
</dbReference>
<dbReference type="FunFam" id="2.40.30.10:FF:000054">
    <property type="entry name" value="Translation initiation factor IF-2"/>
    <property type="match status" value="1"/>
</dbReference>
<dbReference type="Proteomes" id="UP001165082">
    <property type="component" value="Unassembled WGS sequence"/>
</dbReference>
<accession>A0A9W6ZH83</accession>
<dbReference type="PROSITE" id="PS51722">
    <property type="entry name" value="G_TR_2"/>
    <property type="match status" value="1"/>
</dbReference>
<feature type="region of interest" description="Disordered" evidence="9">
    <location>
        <begin position="358"/>
        <end position="378"/>
    </location>
</feature>
<feature type="compositionally biased region" description="Basic and acidic residues" evidence="9">
    <location>
        <begin position="101"/>
        <end position="114"/>
    </location>
</feature>
<feature type="compositionally biased region" description="Basic residues" evidence="9">
    <location>
        <begin position="270"/>
        <end position="281"/>
    </location>
</feature>
<dbReference type="HAMAP" id="MF_00100_B">
    <property type="entry name" value="IF_2_B"/>
    <property type="match status" value="1"/>
</dbReference>
<dbReference type="NCBIfam" id="TIGR00231">
    <property type="entry name" value="small_GTP"/>
    <property type="match status" value="1"/>
</dbReference>
<dbReference type="CDD" id="cd03692">
    <property type="entry name" value="mtIF2_IVc"/>
    <property type="match status" value="1"/>
</dbReference>
<comment type="function">
    <text evidence="7">One of the essential components for the initiation of protein synthesis. Protects formylmethionyl-tRNA from spontaneous hydrolysis and promotes its binding to the 30S ribosomal subunits. Also involved in the hydrolysis of GTP during the formation of the 70S ribosomal complex.</text>
</comment>
<evidence type="ECO:0000256" key="1">
    <source>
        <dbReference type="ARBA" id="ARBA00004229"/>
    </source>
</evidence>
<dbReference type="PROSITE" id="PS01176">
    <property type="entry name" value="IF2"/>
    <property type="match status" value="1"/>
</dbReference>
<dbReference type="Gene3D" id="2.40.30.10">
    <property type="entry name" value="Translation factors"/>
    <property type="match status" value="2"/>
</dbReference>
<keyword evidence="3" id="KW-0396">Initiation factor</keyword>
<keyword evidence="4" id="KW-0547">Nucleotide-binding</keyword>
<feature type="compositionally biased region" description="Basic and acidic residues" evidence="9">
    <location>
        <begin position="282"/>
        <end position="294"/>
    </location>
</feature>
<feature type="compositionally biased region" description="Gly residues" evidence="9">
    <location>
        <begin position="153"/>
        <end position="183"/>
    </location>
</feature>
<dbReference type="InterPro" id="IPR015760">
    <property type="entry name" value="TIF_IF2"/>
</dbReference>
<dbReference type="CDD" id="cd01887">
    <property type="entry name" value="IF2_eIF5B"/>
    <property type="match status" value="1"/>
</dbReference>
<keyword evidence="6" id="KW-0342">GTP-binding</keyword>
<dbReference type="AlphaFoldDB" id="A0A9W6ZH83"/>
<dbReference type="GO" id="GO:0003924">
    <property type="term" value="F:GTPase activity"/>
    <property type="evidence" value="ECO:0007669"/>
    <property type="project" value="InterPro"/>
</dbReference>
<dbReference type="InterPro" id="IPR027417">
    <property type="entry name" value="P-loop_NTPase"/>
</dbReference>
<dbReference type="SUPFAM" id="SSF52156">
    <property type="entry name" value="Initiation factor IF2/eIF5b, domain 3"/>
    <property type="match status" value="1"/>
</dbReference>
<dbReference type="OrthoDB" id="361630at2759"/>
<name>A0A9W6ZH83_9STRA</name>
<keyword evidence="5" id="KW-0648">Protein biosynthesis</keyword>
<feature type="compositionally biased region" description="Low complexity" evidence="9">
    <location>
        <begin position="115"/>
        <end position="130"/>
    </location>
</feature>
<dbReference type="SUPFAM" id="SSF50447">
    <property type="entry name" value="Translation proteins"/>
    <property type="match status" value="2"/>
</dbReference>
<evidence type="ECO:0000256" key="4">
    <source>
        <dbReference type="ARBA" id="ARBA00022741"/>
    </source>
</evidence>
<dbReference type="InterPro" id="IPR000795">
    <property type="entry name" value="T_Tr_GTP-bd_dom"/>
</dbReference>
<evidence type="ECO:0000256" key="8">
    <source>
        <dbReference type="ARBA" id="ARBA00044105"/>
    </source>
</evidence>
<dbReference type="FunFam" id="3.40.50.300:FF:000019">
    <property type="entry name" value="Translation initiation factor IF-2"/>
    <property type="match status" value="1"/>
</dbReference>
<evidence type="ECO:0000256" key="7">
    <source>
        <dbReference type="ARBA" id="ARBA00025162"/>
    </source>
</evidence>
<evidence type="ECO:0000313" key="12">
    <source>
        <dbReference type="Proteomes" id="UP001165082"/>
    </source>
</evidence>
<dbReference type="GO" id="GO:0003743">
    <property type="term" value="F:translation initiation factor activity"/>
    <property type="evidence" value="ECO:0007669"/>
    <property type="project" value="UniProtKB-KW"/>
</dbReference>
<evidence type="ECO:0000259" key="10">
    <source>
        <dbReference type="PROSITE" id="PS51722"/>
    </source>
</evidence>
<organism evidence="11 12">
    <name type="scientific">Triparma retinervis</name>
    <dbReference type="NCBI Taxonomy" id="2557542"/>
    <lineage>
        <taxon>Eukaryota</taxon>
        <taxon>Sar</taxon>
        <taxon>Stramenopiles</taxon>
        <taxon>Ochrophyta</taxon>
        <taxon>Bolidophyceae</taxon>
        <taxon>Parmales</taxon>
        <taxon>Triparmaceae</taxon>
        <taxon>Triparma</taxon>
    </lineage>
</organism>
<proteinExistence type="inferred from homology"/>
<dbReference type="Gene3D" id="3.40.50.10050">
    <property type="entry name" value="Translation initiation factor IF- 2, domain 3"/>
    <property type="match status" value="1"/>
</dbReference>
<dbReference type="InterPro" id="IPR044145">
    <property type="entry name" value="IF2_II"/>
</dbReference>
<comment type="subcellular location">
    <subcellularLocation>
        <location evidence="1">Plastid</location>
        <location evidence="1">Chloroplast</location>
    </subcellularLocation>
</comment>
<dbReference type="InterPro" id="IPR009000">
    <property type="entry name" value="Transl_B-barrel_sf"/>
</dbReference>
<dbReference type="GO" id="GO:0005525">
    <property type="term" value="F:GTP binding"/>
    <property type="evidence" value="ECO:0007669"/>
    <property type="project" value="UniProtKB-KW"/>
</dbReference>
<evidence type="ECO:0000256" key="2">
    <source>
        <dbReference type="ARBA" id="ARBA00007733"/>
    </source>
</evidence>
<dbReference type="FunFam" id="2.40.30.10:FF:000008">
    <property type="entry name" value="Translation initiation factor IF-2"/>
    <property type="match status" value="1"/>
</dbReference>
<dbReference type="SUPFAM" id="SSF52540">
    <property type="entry name" value="P-loop containing nucleoside triphosphate hydrolases"/>
    <property type="match status" value="1"/>
</dbReference>
<sequence length="875" mass="93934">MKCRGWDQPSSLVMESAQFATLVRFSEPRISEIQDWVEGATSWDATHATSSWPVLPQHSTGDTRNWNSRKNFNLRDGEVDEGAESSDVARYKPTQKRRQGTNRDNRGGPNDRRPYNNNRRPGGGPRNNSPMMTLTNPLKVRRIRTAPPPRNNGGEGGRGGPRGGGGPGNNSRGPGGGRGGPGGPRSQVNRNQRGPANGLDQQRNTATPSWATPSPPSGGGEESKGGKAGPSNRRATPGKKTKADYDREKKRTPLRVGKRSNNGGIEGRMARRGSLKKRNRSQQKEDRERARMESSKVLLPDVPKISLNDIAELLDEKAGSVVKFCMTDLGMLVAANVEVDRSTACTIVEGFGKLPVSSLDDGYDDDEEEDDYDDDDLESSLETGYGLDFDEPDTLLPRAPVVTVMGHVDHGKTSLLDAIRQTAVTSGEAGGITQHIGAYQVNSSGNTFTFIDTPGHAAFSDMRSRGANITDIVILVVAADDSVMEQTADSIQCARDAGVPIVVAINKCDLDTADPGKVKTELTQYELLTEDLGGDVLVEEISAKTQAGIPQLLEKVRMQADLMDLKANPSRDAVGVVVEAKVEKGLGTVATVLVQKGTLKVGDAFIAGEASGKVRALLGDDGKTRFDSAAPSMPIKVVGFSGVPAAGDLFIVAEDEQLARELADSRQRLAREASSASYQKGLMSNVADLIANGLEGRKVEKEMSVIIKADVQGSAEALARALSELTLEDEESQVVVKVLLSEVGDVTKTDVTAGVDIQYFDIIYDAIESVECRMQEVLSPTPTGEYAGKAVVQEVFNIGGTGNIAGSKCLDGKIRKGGNVRVMRGDKILIESKVKTLRHLKGQVEIIDEGMECGIGLDLFEEYEVGDVIECYVEV</sequence>
<dbReference type="InterPro" id="IPR053905">
    <property type="entry name" value="EF-G-like_DII"/>
</dbReference>
<feature type="compositionally biased region" description="Acidic residues" evidence="9">
    <location>
        <begin position="361"/>
        <end position="378"/>
    </location>
</feature>
<dbReference type="InterPro" id="IPR036925">
    <property type="entry name" value="TIF_IF2_dom3_sf"/>
</dbReference>
<dbReference type="PANTHER" id="PTHR43381">
    <property type="entry name" value="TRANSLATION INITIATION FACTOR IF-2-RELATED"/>
    <property type="match status" value="1"/>
</dbReference>
<dbReference type="InterPro" id="IPR023115">
    <property type="entry name" value="TIF_IF2_dom3"/>
</dbReference>
<keyword evidence="12" id="KW-1185">Reference proteome</keyword>
<feature type="compositionally biased region" description="Polar residues" evidence="9">
    <location>
        <begin position="51"/>
        <end position="71"/>
    </location>
</feature>
<dbReference type="NCBIfam" id="TIGR00487">
    <property type="entry name" value="IF-2"/>
    <property type="match status" value="1"/>
</dbReference>
<gene>
    <name evidence="11" type="ORF">TrRE_jg7953</name>
</gene>
<reference evidence="11" key="1">
    <citation type="submission" date="2022-07" db="EMBL/GenBank/DDBJ databases">
        <title>Genome analysis of Parmales, a sister group of diatoms, reveals the evolutionary specialization of diatoms from phago-mixotrophs to photoautotrophs.</title>
        <authorList>
            <person name="Ban H."/>
            <person name="Sato S."/>
            <person name="Yoshikawa S."/>
            <person name="Kazumasa Y."/>
            <person name="Nakamura Y."/>
            <person name="Ichinomiya M."/>
            <person name="Saitoh K."/>
            <person name="Sato N."/>
            <person name="Blanc-Mathieu R."/>
            <person name="Endo H."/>
            <person name="Kuwata A."/>
            <person name="Ogata H."/>
        </authorList>
    </citation>
    <scope>NUCLEOTIDE SEQUENCE</scope>
</reference>
<feature type="region of interest" description="Disordered" evidence="9">
    <location>
        <begin position="51"/>
        <end position="295"/>
    </location>
</feature>
<dbReference type="CDD" id="cd03702">
    <property type="entry name" value="IF2_mtIF2_II"/>
    <property type="match status" value="1"/>
</dbReference>
<feature type="compositionally biased region" description="Basic and acidic residues" evidence="9">
    <location>
        <begin position="241"/>
        <end position="251"/>
    </location>
</feature>
<dbReference type="Gene3D" id="3.40.50.300">
    <property type="entry name" value="P-loop containing nucleotide triphosphate hydrolases"/>
    <property type="match status" value="1"/>
</dbReference>
<evidence type="ECO:0000256" key="9">
    <source>
        <dbReference type="SAM" id="MobiDB-lite"/>
    </source>
</evidence>
<dbReference type="Pfam" id="PF00009">
    <property type="entry name" value="GTP_EFTU"/>
    <property type="match status" value="1"/>
</dbReference>
<comment type="caution">
    <text evidence="11">The sequence shown here is derived from an EMBL/GenBank/DDBJ whole genome shotgun (WGS) entry which is preliminary data.</text>
</comment>
<dbReference type="PANTHER" id="PTHR43381:SF5">
    <property type="entry name" value="TR-TYPE G DOMAIN-CONTAINING PROTEIN"/>
    <property type="match status" value="1"/>
</dbReference>
<dbReference type="InterPro" id="IPR000178">
    <property type="entry name" value="TF_IF2_bacterial-like"/>
</dbReference>
<protein>
    <recommendedName>
        <fullName evidence="8">Translation initiation factor IF-2, chloroplastic</fullName>
    </recommendedName>
</protein>
<dbReference type="EMBL" id="BRXZ01000691">
    <property type="protein sequence ID" value="GMH50993.1"/>
    <property type="molecule type" value="Genomic_DNA"/>
</dbReference>
<dbReference type="Pfam" id="PF11987">
    <property type="entry name" value="IF-2"/>
    <property type="match status" value="1"/>
</dbReference>
<evidence type="ECO:0000256" key="5">
    <source>
        <dbReference type="ARBA" id="ARBA00022917"/>
    </source>
</evidence>
<evidence type="ECO:0000256" key="6">
    <source>
        <dbReference type="ARBA" id="ARBA00023134"/>
    </source>
</evidence>